<sequence>MESMKLLKNLGFYRMIIKVSPDGLVAPEVDGNTREQIRIISCSIKERRSTEEESTAV</sequence>
<reference evidence="1 2" key="1">
    <citation type="journal article" date="2019" name="Int. J. Syst. Evol. Microbiol.">
        <title>The Global Catalogue of Microorganisms (GCM) 10K type strain sequencing project: providing services to taxonomists for standard genome sequencing and annotation.</title>
        <authorList>
            <consortium name="The Broad Institute Genomics Platform"/>
            <consortium name="The Broad Institute Genome Sequencing Center for Infectious Disease"/>
            <person name="Wu L."/>
            <person name="Ma J."/>
        </authorList>
    </citation>
    <scope>NUCLEOTIDE SEQUENCE [LARGE SCALE GENOMIC DNA]</scope>
    <source>
        <strain evidence="1 2">JCM 1417</strain>
    </source>
</reference>
<dbReference type="Proteomes" id="UP001501047">
    <property type="component" value="Unassembled WGS sequence"/>
</dbReference>
<proteinExistence type="predicted"/>
<comment type="caution">
    <text evidence="1">The sequence shown here is derived from an EMBL/GenBank/DDBJ whole genome shotgun (WGS) entry which is preliminary data.</text>
</comment>
<name>A0ABN1KTF4_CLOSU</name>
<accession>A0ABN1KTF4</accession>
<evidence type="ECO:0000313" key="1">
    <source>
        <dbReference type="EMBL" id="GAA0775540.1"/>
    </source>
</evidence>
<dbReference type="RefSeq" id="WP_425544789.1">
    <property type="nucleotide sequence ID" value="NZ_BAAACI010000007.1"/>
</dbReference>
<evidence type="ECO:0000313" key="2">
    <source>
        <dbReference type="Proteomes" id="UP001501047"/>
    </source>
</evidence>
<keyword evidence="2" id="KW-1185">Reference proteome</keyword>
<protein>
    <submittedName>
        <fullName evidence="1">Uncharacterized protein</fullName>
    </submittedName>
</protein>
<organism evidence="1 2">
    <name type="scientific">Clostridium subterminale</name>
    <dbReference type="NCBI Taxonomy" id="1550"/>
    <lineage>
        <taxon>Bacteria</taxon>
        <taxon>Bacillati</taxon>
        <taxon>Bacillota</taxon>
        <taxon>Clostridia</taxon>
        <taxon>Eubacteriales</taxon>
        <taxon>Clostridiaceae</taxon>
        <taxon>Clostridium</taxon>
    </lineage>
</organism>
<dbReference type="EMBL" id="BAAACI010000007">
    <property type="protein sequence ID" value="GAA0775540.1"/>
    <property type="molecule type" value="Genomic_DNA"/>
</dbReference>
<gene>
    <name evidence="1" type="ORF">GCM10008908_27210</name>
</gene>